<protein>
    <recommendedName>
        <fullName evidence="4">Lipoprotein</fullName>
    </recommendedName>
</protein>
<accession>A0ABU8C901</accession>
<proteinExistence type="predicted"/>
<keyword evidence="1" id="KW-0732">Signal</keyword>
<organism evidence="2 3">
    <name type="scientific">Rheinheimera muenzenbergensis</name>
    <dbReference type="NCBI Taxonomy" id="1193628"/>
    <lineage>
        <taxon>Bacteria</taxon>
        <taxon>Pseudomonadati</taxon>
        <taxon>Pseudomonadota</taxon>
        <taxon>Gammaproteobacteria</taxon>
        <taxon>Chromatiales</taxon>
        <taxon>Chromatiaceae</taxon>
        <taxon>Rheinheimera</taxon>
    </lineage>
</organism>
<evidence type="ECO:0000313" key="3">
    <source>
        <dbReference type="Proteomes" id="UP001375382"/>
    </source>
</evidence>
<evidence type="ECO:0008006" key="4">
    <source>
        <dbReference type="Google" id="ProtNLM"/>
    </source>
</evidence>
<evidence type="ECO:0000313" key="2">
    <source>
        <dbReference type="EMBL" id="MEH8018446.1"/>
    </source>
</evidence>
<evidence type="ECO:0000256" key="1">
    <source>
        <dbReference type="SAM" id="SignalP"/>
    </source>
</evidence>
<keyword evidence="3" id="KW-1185">Reference proteome</keyword>
<gene>
    <name evidence="2" type="ORF">MN202_14485</name>
</gene>
<sequence>MKTLVAICLLLCLTACSNKAVYQDLQRNKRNECLQLPPAEYDKCMQPMDISYEEYERQRQQVLKNKNHNSKEQ</sequence>
<dbReference type="Proteomes" id="UP001375382">
    <property type="component" value="Unassembled WGS sequence"/>
</dbReference>
<reference evidence="2 3" key="1">
    <citation type="journal article" date="2023" name="Ecotoxicol. Environ. Saf.">
        <title>Mercury remediation potential of mercury-resistant strain Rheinheimera metallidurans sp. nov. isolated from a municipal waste dumping site.</title>
        <authorList>
            <person name="Yadav V."/>
            <person name="Manjhi A."/>
            <person name="Vadakedath N."/>
        </authorList>
    </citation>
    <scope>NUCLEOTIDE SEQUENCE [LARGE SCALE GENOMIC DNA]</scope>
    <source>
        <strain evidence="2 3">E-49</strain>
    </source>
</reference>
<dbReference type="EMBL" id="JALAAR010000012">
    <property type="protein sequence ID" value="MEH8018446.1"/>
    <property type="molecule type" value="Genomic_DNA"/>
</dbReference>
<feature type="chain" id="PRO_5046709616" description="Lipoprotein" evidence="1">
    <location>
        <begin position="21"/>
        <end position="73"/>
    </location>
</feature>
<comment type="caution">
    <text evidence="2">The sequence shown here is derived from an EMBL/GenBank/DDBJ whole genome shotgun (WGS) entry which is preliminary data.</text>
</comment>
<name>A0ABU8C901_9GAMM</name>
<dbReference type="RefSeq" id="WP_335736852.1">
    <property type="nucleotide sequence ID" value="NZ_JALAAR010000012.1"/>
</dbReference>
<feature type="signal peptide" evidence="1">
    <location>
        <begin position="1"/>
        <end position="20"/>
    </location>
</feature>